<dbReference type="SUPFAM" id="SSF52540">
    <property type="entry name" value="P-loop containing nucleoside triphosphate hydrolases"/>
    <property type="match status" value="1"/>
</dbReference>
<name>A0A378CNF0_KLEPN</name>
<evidence type="ECO:0000313" key="2">
    <source>
        <dbReference type="EMBL" id="STV75539.1"/>
    </source>
</evidence>
<keyword evidence="2" id="KW-0067">ATP-binding</keyword>
<dbReference type="Pfam" id="PF19044">
    <property type="entry name" value="P-loop_TraG"/>
    <property type="match status" value="1"/>
</dbReference>
<dbReference type="PANTHER" id="PTHR38467:SF1">
    <property type="entry name" value="CONJUGATIVE TRANSFER: ASSEMBLY"/>
    <property type="match status" value="1"/>
</dbReference>
<dbReference type="InterPro" id="IPR014117">
    <property type="entry name" value="TraC-F-type"/>
</dbReference>
<proteinExistence type="predicted"/>
<gene>
    <name evidence="2" type="primary">traC_6</name>
    <name evidence="2" type="ORF">NCTC13443_07292</name>
</gene>
<evidence type="ECO:0000259" key="1">
    <source>
        <dbReference type="Pfam" id="PF19044"/>
    </source>
</evidence>
<keyword evidence="2" id="KW-0547">Nucleotide-binding</keyword>
<dbReference type="InterPro" id="IPR027417">
    <property type="entry name" value="P-loop_NTPase"/>
</dbReference>
<dbReference type="EMBL" id="UGKT01000003">
    <property type="protein sequence ID" value="STV75539.1"/>
    <property type="molecule type" value="Genomic_DNA"/>
</dbReference>
<dbReference type="Gene3D" id="1.10.8.730">
    <property type="match status" value="1"/>
</dbReference>
<dbReference type="InterPro" id="IPR053155">
    <property type="entry name" value="F-pilin_assembly_TraC"/>
</dbReference>
<organism evidence="2 3">
    <name type="scientific">Klebsiella pneumoniae</name>
    <dbReference type="NCBI Taxonomy" id="573"/>
    <lineage>
        <taxon>Bacteria</taxon>
        <taxon>Pseudomonadati</taxon>
        <taxon>Pseudomonadota</taxon>
        <taxon>Gammaproteobacteria</taxon>
        <taxon>Enterobacterales</taxon>
        <taxon>Enterobacteriaceae</taxon>
        <taxon>Klebsiella/Raoultella group</taxon>
        <taxon>Klebsiella</taxon>
        <taxon>Klebsiella pneumoniae complex</taxon>
    </lineage>
</organism>
<dbReference type="Gene3D" id="3.40.50.300">
    <property type="entry name" value="P-loop containing nucleotide triphosphate hydrolases"/>
    <property type="match status" value="1"/>
</dbReference>
<protein>
    <submittedName>
        <fullName evidence="2">Conjugal transfer ATP-binding protein TraC</fullName>
    </submittedName>
</protein>
<dbReference type="Proteomes" id="UP000255518">
    <property type="component" value="Unassembled WGS sequence"/>
</dbReference>
<dbReference type="InterPro" id="IPR043964">
    <property type="entry name" value="P-loop_TraG"/>
</dbReference>
<dbReference type="NCBIfam" id="TIGR02746">
    <property type="entry name" value="TraC-F-type"/>
    <property type="match status" value="1"/>
</dbReference>
<dbReference type="GO" id="GO:0005524">
    <property type="term" value="F:ATP binding"/>
    <property type="evidence" value="ECO:0007669"/>
    <property type="project" value="UniProtKB-KW"/>
</dbReference>
<accession>A0A378CNF0</accession>
<evidence type="ECO:0000313" key="3">
    <source>
        <dbReference type="Proteomes" id="UP000255518"/>
    </source>
</evidence>
<feature type="domain" description="TraG P-loop" evidence="1">
    <location>
        <begin position="105"/>
        <end position="412"/>
    </location>
</feature>
<dbReference type="AlphaFoldDB" id="A0A378CNF0"/>
<dbReference type="PANTHER" id="PTHR38467">
    <property type="match status" value="1"/>
</dbReference>
<reference evidence="2 3" key="1">
    <citation type="submission" date="2018-06" db="EMBL/GenBank/DDBJ databases">
        <authorList>
            <consortium name="Pathogen Informatics"/>
            <person name="Doyle S."/>
        </authorList>
    </citation>
    <scope>NUCLEOTIDE SEQUENCE [LARGE SCALE GENOMIC DNA]</scope>
    <source>
        <strain evidence="2 3">NCTC13443</strain>
    </source>
</reference>
<sequence>MSYFFNITTYTADSTEASLAAEQQVLNSYRKGGFQLIPARYHHLRNFLAMMPFKCGEGLFKELQAAGVVKRAETFQVANLLPIVADSPLAPAGLLAPTYRNQLAFIDLFYEGMNNTNFNMAVCGTSGAGKTGLIQPLIRSVLDSGGFAWVFDMGDGYKSLCENMGGVYLDGDTLKFNPFANVLDDAHFDMSAERIRDQMSVMASPNGNLDEVHEGLLLQAVQAAWLSKRNQARVDDVVQFLQDAKDSDEYADSPTIRGRLDEMIILLDQYTVNGIYGDYFNSDKPTLHDDARMVVLELGGLESRPSLLIAVMFSLIIYIENRMYQSPRGLKKLNVIDEGWKLLDFKNEKVGQFIEKGYRTARRHTGAYITITQNIVDFDSPTASSAARAAWGNSSYKAILKQSAKEFAKYNQLYPDQFSKLEKDMINGFGSAKEQWFSSFMLQVEANCSWHRLFVDPLSRAMYSSKGPDFEYMQARRQEGVDIHDAVYGLACRNFKDEMAELESRIPVNDMEDKQ</sequence>